<name>A0A1G2DHS6_9BACT</name>
<organism evidence="2 3">
    <name type="scientific">Candidatus Lloydbacteria bacterium RIFCSPLOWO2_01_FULL_50_20</name>
    <dbReference type="NCBI Taxonomy" id="1798665"/>
    <lineage>
        <taxon>Bacteria</taxon>
        <taxon>Candidatus Lloydiibacteriota</taxon>
    </lineage>
</organism>
<dbReference type="AlphaFoldDB" id="A0A1G2DHS6"/>
<comment type="caution">
    <text evidence="2">The sequence shown here is derived from an EMBL/GenBank/DDBJ whole genome shotgun (WGS) entry which is preliminary data.</text>
</comment>
<dbReference type="EMBL" id="MHLP01000010">
    <property type="protein sequence ID" value="OGZ13217.1"/>
    <property type="molecule type" value="Genomic_DNA"/>
</dbReference>
<evidence type="ECO:0008006" key="4">
    <source>
        <dbReference type="Google" id="ProtNLM"/>
    </source>
</evidence>
<accession>A0A1G2DHS6</accession>
<sequence>MSQVLFYFRNALLVFALFLSGCASLILDNDLDNPPPPDFPKLTVVEHYVTQKEINDRCNNDGKYALIHACTEVDFERMVADIWFDKDSPPPKSLIKHELEHSRGHDHFGDSVIRDAWENFKRSKRGDLPDGRSP</sequence>
<dbReference type="Proteomes" id="UP000178534">
    <property type="component" value="Unassembled WGS sequence"/>
</dbReference>
<feature type="signal peptide" evidence="1">
    <location>
        <begin position="1"/>
        <end position="25"/>
    </location>
</feature>
<gene>
    <name evidence="2" type="ORF">A2942_03120</name>
</gene>
<reference evidence="2 3" key="1">
    <citation type="journal article" date="2016" name="Nat. Commun.">
        <title>Thousands of microbial genomes shed light on interconnected biogeochemical processes in an aquifer system.</title>
        <authorList>
            <person name="Anantharaman K."/>
            <person name="Brown C.T."/>
            <person name="Hug L.A."/>
            <person name="Sharon I."/>
            <person name="Castelle C.J."/>
            <person name="Probst A.J."/>
            <person name="Thomas B.C."/>
            <person name="Singh A."/>
            <person name="Wilkins M.J."/>
            <person name="Karaoz U."/>
            <person name="Brodie E.L."/>
            <person name="Williams K.H."/>
            <person name="Hubbard S.S."/>
            <person name="Banfield J.F."/>
        </authorList>
    </citation>
    <scope>NUCLEOTIDE SEQUENCE [LARGE SCALE GENOMIC DNA]</scope>
</reference>
<evidence type="ECO:0000313" key="2">
    <source>
        <dbReference type="EMBL" id="OGZ13217.1"/>
    </source>
</evidence>
<proteinExistence type="predicted"/>
<evidence type="ECO:0000313" key="3">
    <source>
        <dbReference type="Proteomes" id="UP000178534"/>
    </source>
</evidence>
<evidence type="ECO:0000256" key="1">
    <source>
        <dbReference type="SAM" id="SignalP"/>
    </source>
</evidence>
<keyword evidence="1" id="KW-0732">Signal</keyword>
<feature type="chain" id="PRO_5009582582" description="Lipoprotein" evidence="1">
    <location>
        <begin position="26"/>
        <end position="134"/>
    </location>
</feature>
<protein>
    <recommendedName>
        <fullName evidence="4">Lipoprotein</fullName>
    </recommendedName>
</protein>